<dbReference type="CDD" id="cd04216">
    <property type="entry name" value="Phytocyanin"/>
    <property type="match status" value="1"/>
</dbReference>
<evidence type="ECO:0000256" key="1">
    <source>
        <dbReference type="ARBA" id="ARBA00004479"/>
    </source>
</evidence>
<feature type="region of interest" description="Disordered" evidence="12">
    <location>
        <begin position="123"/>
        <end position="145"/>
    </location>
</feature>
<keyword evidence="11" id="KW-0325">Glycoprotein</keyword>
<comment type="caution">
    <text evidence="15">The sequence shown here is derived from an EMBL/GenBank/DDBJ whole genome shotgun (WGS) entry which is preliminary data.</text>
</comment>
<dbReference type="GO" id="GO:0005886">
    <property type="term" value="C:plasma membrane"/>
    <property type="evidence" value="ECO:0007669"/>
    <property type="project" value="TreeGrafter"/>
</dbReference>
<evidence type="ECO:0000256" key="8">
    <source>
        <dbReference type="ARBA" id="ARBA00023008"/>
    </source>
</evidence>
<keyword evidence="8" id="KW-0186">Copper</keyword>
<dbReference type="SUPFAM" id="SSF49503">
    <property type="entry name" value="Cupredoxins"/>
    <property type="match status" value="1"/>
</dbReference>
<evidence type="ECO:0000256" key="6">
    <source>
        <dbReference type="ARBA" id="ARBA00022982"/>
    </source>
</evidence>
<name>A0A9Q0FPR9_9ROSI</name>
<keyword evidence="10" id="KW-1015">Disulfide bond</keyword>
<dbReference type="PANTHER" id="PTHR33021:SF408">
    <property type="entry name" value="PHYTOCYANIN DOMAIN-CONTAINING PROTEIN"/>
    <property type="match status" value="1"/>
</dbReference>
<evidence type="ECO:0000256" key="9">
    <source>
        <dbReference type="ARBA" id="ARBA00023136"/>
    </source>
</evidence>
<evidence type="ECO:0000313" key="16">
    <source>
        <dbReference type="Proteomes" id="UP001141552"/>
    </source>
</evidence>
<dbReference type="GO" id="GO:0009055">
    <property type="term" value="F:electron transfer activity"/>
    <property type="evidence" value="ECO:0007669"/>
    <property type="project" value="InterPro"/>
</dbReference>
<keyword evidence="9" id="KW-0472">Membrane</keyword>
<evidence type="ECO:0000256" key="3">
    <source>
        <dbReference type="ARBA" id="ARBA00022692"/>
    </source>
</evidence>
<accession>A0A9Q0FPR9</accession>
<dbReference type="InterPro" id="IPR039391">
    <property type="entry name" value="Phytocyanin-like"/>
</dbReference>
<dbReference type="PANTHER" id="PTHR33021">
    <property type="entry name" value="BLUE COPPER PROTEIN"/>
    <property type="match status" value="1"/>
</dbReference>
<dbReference type="EMBL" id="JAKUCV010004451">
    <property type="protein sequence ID" value="KAJ4835328.1"/>
    <property type="molecule type" value="Genomic_DNA"/>
</dbReference>
<dbReference type="OrthoDB" id="687943at2759"/>
<keyword evidence="7" id="KW-1133">Transmembrane helix</keyword>
<keyword evidence="2" id="KW-0813">Transport</keyword>
<keyword evidence="4" id="KW-0479">Metal-binding</keyword>
<proteinExistence type="predicted"/>
<evidence type="ECO:0000256" key="7">
    <source>
        <dbReference type="ARBA" id="ARBA00022989"/>
    </source>
</evidence>
<feature type="compositionally biased region" description="Pro residues" evidence="12">
    <location>
        <begin position="126"/>
        <end position="135"/>
    </location>
</feature>
<dbReference type="FunFam" id="2.60.40.420:FF:000067">
    <property type="entry name" value="Cupredoxin superfamily protein"/>
    <property type="match status" value="1"/>
</dbReference>
<evidence type="ECO:0000256" key="12">
    <source>
        <dbReference type="SAM" id="MobiDB-lite"/>
    </source>
</evidence>
<dbReference type="InterPro" id="IPR003245">
    <property type="entry name" value="Phytocyanin_dom"/>
</dbReference>
<dbReference type="PROSITE" id="PS51485">
    <property type="entry name" value="PHYTOCYANIN"/>
    <property type="match status" value="1"/>
</dbReference>
<evidence type="ECO:0000256" key="2">
    <source>
        <dbReference type="ARBA" id="ARBA00022448"/>
    </source>
</evidence>
<dbReference type="GO" id="GO:0009610">
    <property type="term" value="P:response to symbiotic fungus"/>
    <property type="evidence" value="ECO:0007669"/>
    <property type="project" value="UniProtKB-ARBA"/>
</dbReference>
<dbReference type="InterPro" id="IPR008972">
    <property type="entry name" value="Cupredoxin"/>
</dbReference>
<evidence type="ECO:0000256" key="4">
    <source>
        <dbReference type="ARBA" id="ARBA00022723"/>
    </source>
</evidence>
<dbReference type="AlphaFoldDB" id="A0A9Q0FPR9"/>
<keyword evidence="5 13" id="KW-0732">Signal</keyword>
<keyword evidence="16" id="KW-1185">Reference proteome</keyword>
<reference evidence="15" key="2">
    <citation type="journal article" date="2023" name="Plants (Basel)">
        <title>Annotation of the Turnera subulata (Passifloraceae) Draft Genome Reveals the S-Locus Evolved after the Divergence of Turneroideae from Passifloroideae in a Stepwise Manner.</title>
        <authorList>
            <person name="Henning P.M."/>
            <person name="Roalson E.H."/>
            <person name="Mir W."/>
            <person name="McCubbin A.G."/>
            <person name="Shore J.S."/>
        </authorList>
    </citation>
    <scope>NUCLEOTIDE SEQUENCE</scope>
    <source>
        <strain evidence="15">F60SS</strain>
    </source>
</reference>
<dbReference type="GO" id="GO:0046872">
    <property type="term" value="F:metal ion binding"/>
    <property type="evidence" value="ECO:0007669"/>
    <property type="project" value="UniProtKB-KW"/>
</dbReference>
<reference evidence="15" key="1">
    <citation type="submission" date="2022-02" db="EMBL/GenBank/DDBJ databases">
        <authorList>
            <person name="Henning P.M."/>
            <person name="McCubbin A.G."/>
            <person name="Shore J.S."/>
        </authorList>
    </citation>
    <scope>NUCLEOTIDE SEQUENCE</scope>
    <source>
        <strain evidence="15">F60SS</strain>
        <tissue evidence="15">Leaves</tissue>
    </source>
</reference>
<dbReference type="Proteomes" id="UP001141552">
    <property type="component" value="Unassembled WGS sequence"/>
</dbReference>
<organism evidence="15 16">
    <name type="scientific">Turnera subulata</name>
    <dbReference type="NCBI Taxonomy" id="218843"/>
    <lineage>
        <taxon>Eukaryota</taxon>
        <taxon>Viridiplantae</taxon>
        <taxon>Streptophyta</taxon>
        <taxon>Embryophyta</taxon>
        <taxon>Tracheophyta</taxon>
        <taxon>Spermatophyta</taxon>
        <taxon>Magnoliopsida</taxon>
        <taxon>eudicotyledons</taxon>
        <taxon>Gunneridae</taxon>
        <taxon>Pentapetalae</taxon>
        <taxon>rosids</taxon>
        <taxon>fabids</taxon>
        <taxon>Malpighiales</taxon>
        <taxon>Passifloraceae</taxon>
        <taxon>Turnera</taxon>
    </lineage>
</organism>
<sequence length="175" mass="19315">MAYIHFIAFATVAVIILPTITMAADYIVGDGKGWNAGVDYQAWATDKVFRVGDRLVFDYKLPNSVHSVKEDDFNKCLASGGEVWISGHDIITLKTPGKRWYISSTGKRCLVLGQKMVIDVVDSDPSIPPVAPTPGPGTGRSKRDRRLFSKGAIYKAKSSEAKGRKLKWFRRGVQP</sequence>
<dbReference type="Pfam" id="PF02298">
    <property type="entry name" value="Cu_bind_like"/>
    <property type="match status" value="1"/>
</dbReference>
<evidence type="ECO:0000259" key="14">
    <source>
        <dbReference type="PROSITE" id="PS51485"/>
    </source>
</evidence>
<evidence type="ECO:0000256" key="11">
    <source>
        <dbReference type="ARBA" id="ARBA00023180"/>
    </source>
</evidence>
<feature type="chain" id="PRO_5040160244" description="Phytocyanin domain-containing protein" evidence="13">
    <location>
        <begin position="24"/>
        <end position="175"/>
    </location>
</feature>
<evidence type="ECO:0000256" key="10">
    <source>
        <dbReference type="ARBA" id="ARBA00023157"/>
    </source>
</evidence>
<keyword evidence="6" id="KW-0249">Electron transport</keyword>
<feature type="signal peptide" evidence="13">
    <location>
        <begin position="1"/>
        <end position="23"/>
    </location>
</feature>
<comment type="subcellular location">
    <subcellularLocation>
        <location evidence="1">Membrane</location>
        <topology evidence="1">Single-pass type I membrane protein</topology>
    </subcellularLocation>
</comment>
<gene>
    <name evidence="15" type="ORF">Tsubulata_012794</name>
</gene>
<evidence type="ECO:0000313" key="15">
    <source>
        <dbReference type="EMBL" id="KAJ4835328.1"/>
    </source>
</evidence>
<feature type="domain" description="Phytocyanin" evidence="14">
    <location>
        <begin position="24"/>
        <end position="122"/>
    </location>
</feature>
<dbReference type="Gene3D" id="2.60.40.420">
    <property type="entry name" value="Cupredoxins - blue copper proteins"/>
    <property type="match status" value="1"/>
</dbReference>
<evidence type="ECO:0000256" key="5">
    <source>
        <dbReference type="ARBA" id="ARBA00022729"/>
    </source>
</evidence>
<keyword evidence="3" id="KW-0812">Transmembrane</keyword>
<protein>
    <recommendedName>
        <fullName evidence="14">Phytocyanin domain-containing protein</fullName>
    </recommendedName>
</protein>
<evidence type="ECO:0000256" key="13">
    <source>
        <dbReference type="SAM" id="SignalP"/>
    </source>
</evidence>